<feature type="region of interest" description="Disordered" evidence="1">
    <location>
        <begin position="1"/>
        <end position="36"/>
    </location>
</feature>
<proteinExistence type="predicted"/>
<evidence type="ECO:0000256" key="1">
    <source>
        <dbReference type="SAM" id="MobiDB-lite"/>
    </source>
</evidence>
<evidence type="ECO:0000313" key="3">
    <source>
        <dbReference type="RefSeq" id="XP_014662903.1"/>
    </source>
</evidence>
<evidence type="ECO:0000313" key="2">
    <source>
        <dbReference type="Proteomes" id="UP000695022"/>
    </source>
</evidence>
<reference evidence="3" key="1">
    <citation type="submission" date="2025-08" db="UniProtKB">
        <authorList>
            <consortium name="RefSeq"/>
        </authorList>
    </citation>
    <scope>IDENTIFICATION</scope>
</reference>
<keyword evidence="2" id="KW-1185">Reference proteome</keyword>
<feature type="compositionally biased region" description="Low complexity" evidence="1">
    <location>
        <begin position="84"/>
        <end position="101"/>
    </location>
</feature>
<dbReference type="Proteomes" id="UP000695022">
    <property type="component" value="Unplaced"/>
</dbReference>
<feature type="compositionally biased region" description="Low complexity" evidence="1">
    <location>
        <begin position="59"/>
        <end position="69"/>
    </location>
</feature>
<feature type="region of interest" description="Disordered" evidence="1">
    <location>
        <begin position="59"/>
        <end position="101"/>
    </location>
</feature>
<feature type="compositionally biased region" description="Pro residues" evidence="1">
    <location>
        <begin position="70"/>
        <end position="83"/>
    </location>
</feature>
<organism evidence="2 3">
    <name type="scientific">Priapulus caudatus</name>
    <name type="common">Priapulid worm</name>
    <dbReference type="NCBI Taxonomy" id="37621"/>
    <lineage>
        <taxon>Eukaryota</taxon>
        <taxon>Metazoa</taxon>
        <taxon>Ecdysozoa</taxon>
        <taxon>Scalidophora</taxon>
        <taxon>Priapulida</taxon>
        <taxon>Priapulimorpha</taxon>
        <taxon>Priapulimorphida</taxon>
        <taxon>Priapulidae</taxon>
        <taxon>Priapulus</taxon>
    </lineage>
</organism>
<dbReference type="RefSeq" id="XP_014662903.1">
    <property type="nucleotide sequence ID" value="XM_014807417.1"/>
</dbReference>
<name>A0ABM1DSI2_PRICU</name>
<gene>
    <name evidence="3" type="primary">LOC106805714</name>
</gene>
<accession>A0ABM1DSI2</accession>
<protein>
    <submittedName>
        <fullName evidence="3">Pectinesterase/pectinesterase inhibitor 28</fullName>
    </submittedName>
</protein>
<feature type="compositionally biased region" description="Polar residues" evidence="1">
    <location>
        <begin position="1"/>
        <end position="15"/>
    </location>
</feature>
<dbReference type="GeneID" id="106805714"/>
<sequence>MSARNNPQCEMNGQPTAPLYAPHPGSVDGGNRSNAPLSCTYYVIQRMLGALAGAATINAQQPAQPTTPSSSPPSPPAAGPTLPPSSSTTITPSSSTTITPS</sequence>